<dbReference type="RefSeq" id="WP_139126756.1">
    <property type="nucleotide sequence ID" value="NZ_CP043010.1"/>
</dbReference>
<dbReference type="EMBL" id="CP101185">
    <property type="protein sequence ID" value="UYV95928.1"/>
    <property type="molecule type" value="Genomic_DNA"/>
</dbReference>
<dbReference type="AlphaFoldDB" id="A0AAX3ED72"/>
<dbReference type="Proteomes" id="UP001163293">
    <property type="component" value="Chromosome"/>
</dbReference>
<evidence type="ECO:0000313" key="2">
    <source>
        <dbReference type="Proteomes" id="UP001163293"/>
    </source>
</evidence>
<evidence type="ECO:0000313" key="1">
    <source>
        <dbReference type="EMBL" id="UYV95928.1"/>
    </source>
</evidence>
<proteinExistence type="predicted"/>
<keyword evidence="2" id="KW-1185">Reference proteome</keyword>
<sequence>MTGNQGRLGFFETPQRDRLTGVLVPPGPLELSVEEVRQLWSFVHGDIMDGSLRRLLRASLGLCPRHAWAYAVVEVELWQAGAGARGGHQPFDVTILYEDLLEHVADGLDRKSGLLHRHPEEVLVPVGPCRICQDLASPDLPGLRMGYANSNTEALTVEANALVHTTTWCLETVGLWRDRVCPDCDPGAPEGAGDPVLLCRFHLAGRGPLPEQLRHAVAGRLREIRGRMRHLTESMTDYGSPAGAVENTSWIEALGFFAGWGLPLYLATDPREAWPAPGSQGTEQGG</sequence>
<gene>
    <name evidence="1" type="ORF">NL394_12630</name>
</gene>
<accession>A0AAX3ED72</accession>
<protein>
    <submittedName>
        <fullName evidence="1">Uncharacterized protein</fullName>
    </submittedName>
</protein>
<organism evidence="1 2">
    <name type="scientific">Paenarthrobacter ureafaciens</name>
    <dbReference type="NCBI Taxonomy" id="37931"/>
    <lineage>
        <taxon>Bacteria</taxon>
        <taxon>Bacillati</taxon>
        <taxon>Actinomycetota</taxon>
        <taxon>Actinomycetes</taxon>
        <taxon>Micrococcales</taxon>
        <taxon>Micrococcaceae</taxon>
        <taxon>Paenarthrobacter</taxon>
    </lineage>
</organism>
<name>A0AAX3ED72_PAEUR</name>
<reference evidence="1" key="1">
    <citation type="submission" date="2022-07" db="EMBL/GenBank/DDBJ databases">
        <authorList>
            <person name="Wu T."/>
        </authorList>
    </citation>
    <scope>NUCLEOTIDE SEQUENCE</scope>
    <source>
        <strain evidence="1">SD-1</strain>
    </source>
</reference>